<dbReference type="InterPro" id="IPR012337">
    <property type="entry name" value="RNaseH-like_sf"/>
</dbReference>
<dbReference type="PANTHER" id="PTHR37984:SF5">
    <property type="entry name" value="PROTEIN NYNRIN-LIKE"/>
    <property type="match status" value="1"/>
</dbReference>
<feature type="compositionally biased region" description="Polar residues" evidence="1">
    <location>
        <begin position="1099"/>
        <end position="1112"/>
    </location>
</feature>
<gene>
    <name evidence="3" type="ORF">FOZ60_016182</name>
</gene>
<feature type="compositionally biased region" description="Low complexity" evidence="1">
    <location>
        <begin position="1074"/>
        <end position="1089"/>
    </location>
</feature>
<dbReference type="Proteomes" id="UP000541610">
    <property type="component" value="Unassembled WGS sequence"/>
</dbReference>
<organism evidence="3 4">
    <name type="scientific">Perkinsus olseni</name>
    <name type="common">Perkinsus atlanticus</name>
    <dbReference type="NCBI Taxonomy" id="32597"/>
    <lineage>
        <taxon>Eukaryota</taxon>
        <taxon>Sar</taxon>
        <taxon>Alveolata</taxon>
        <taxon>Perkinsozoa</taxon>
        <taxon>Perkinsea</taxon>
        <taxon>Perkinsida</taxon>
        <taxon>Perkinsidae</taxon>
        <taxon>Perkinsus</taxon>
    </lineage>
</organism>
<feature type="domain" description="Integrase catalytic" evidence="2">
    <location>
        <begin position="650"/>
        <end position="820"/>
    </location>
</feature>
<sequence>MSTLVYYDPATRRTIIFVGCPAVPKDITLVKFVDDLYTGGPTKVGVTSNYDFVAYISNGHDFLVEAKKRFNSWEPVIVNDVEERRHLLGYDYSAVNDSFYPTYSGTLPGDGSMTKRQSCALLASLYDPLGLVVEHDMRARSIWRDVNKSTPAWDSIIPTSLKKTVCDWVASSLQLAKSTPTPRYVPLDSPLVLCTDASKDAWGADVRCSSNLSIRLAAKGGLFNAPQLPWSIPRKELDALHRGLLWVKALSAYLPITTHYADYQAPLSELFPRPPDQQLVVVTDSESNDVFQLFRRLCLELNAHIKHVPSGLNMSDSISRCVSPKTIDIVQLYKAISSSTVVYDPHEEYSGTTVGESKSLSEDAGCGQGHTQKAPLEDAGCGQAHTIASLLEDGDYSISIDDLPMLEVPELTSKPTSCNCLQESSTPVVNLINCDGLDLPNIEGAELNQEEKDELKALLEFVDTSRGSTDAPSSTLDDIEFKHRLTVCSRRCQDVDDDLSKFRDYLEGNATSTSIGLRRTVFERMSKHCQLDADGIIRQRRWYSSSVDADEDGGTIYLGNSKYAYLLLCVIAAIYHYSYGHPGQRRLRLIMKRCFTARGISTAISKTTSSCTLCLRARSSKSTRYLNSDVQDMVATQLWQLVGLDIVGPYGRPPLRRRLKLSSSVSTSSTGSNNDRGLDPSKDYYLRVCQDAVSGFIASRAMRDSKSTTIAAAIHSIFCEHGSPAVAVSDRGLHTLMSRSVRSILSKHGCRQYTLPGYSQHLTFWERSHRDLAQTSRAIMASSATPEDYIFSYQLAIRCYNSTARYWSTLSPSSLHYSYRQRLPGDLPSGFPSIDWEKLEIKYLNVDYLPYVRSLLPTLTDHQEKMKITVQEYVDAWRQKQADLRERAIRESPQDYKLDLYDLVYINESSDHAPGGHLNPAWRGPLTVVRLAGTSMVYLFDRVLLPNDYGGNLRVSEDGNSIENGPEHSTLVYASLKNLTPAKALQSLIYDHYEQGTRVYQNINGDFATMPASTDGTDQSKISLKRAKEQVARQRPSSSSSSSQGGVVLLPGSDDLPLSPRESSPAGQAEAPRSTAAEVSEAPASPESTGVPQGPPAMTQLSNSRAPRSSSTRHADTTLVFGQPIPQGVVPGTGWSRYVGLASTLSPFRSLWDVIGSGFRRSTSRGQGKVGLYHLIYETANSFSPTTY</sequence>
<dbReference type="PANTHER" id="PTHR37984">
    <property type="entry name" value="PROTEIN CBG26694"/>
    <property type="match status" value="1"/>
</dbReference>
<dbReference type="Pfam" id="PF05380">
    <property type="entry name" value="Peptidase_A17"/>
    <property type="match status" value="1"/>
</dbReference>
<accession>A0A7J6N494</accession>
<evidence type="ECO:0000259" key="2">
    <source>
        <dbReference type="PROSITE" id="PS50994"/>
    </source>
</evidence>
<name>A0A7J6N494_PEROL</name>
<dbReference type="PROSITE" id="PS50994">
    <property type="entry name" value="INTEGRASE"/>
    <property type="match status" value="1"/>
</dbReference>
<comment type="caution">
    <text evidence="3">The sequence shown here is derived from an EMBL/GenBank/DDBJ whole genome shotgun (WGS) entry which is preliminary data.</text>
</comment>
<dbReference type="OrthoDB" id="413122at2759"/>
<dbReference type="GO" id="GO:0015074">
    <property type="term" value="P:DNA integration"/>
    <property type="evidence" value="ECO:0007669"/>
    <property type="project" value="InterPro"/>
</dbReference>
<evidence type="ECO:0000256" key="1">
    <source>
        <dbReference type="SAM" id="MobiDB-lite"/>
    </source>
</evidence>
<reference evidence="3 4" key="1">
    <citation type="submission" date="2020-04" db="EMBL/GenBank/DDBJ databases">
        <title>Perkinsus olseni comparative genomics.</title>
        <authorList>
            <person name="Bogema D.R."/>
        </authorList>
    </citation>
    <scope>NUCLEOTIDE SEQUENCE [LARGE SCALE GENOMIC DNA]</scope>
    <source>
        <strain evidence="3">00978-12</strain>
    </source>
</reference>
<feature type="compositionally biased region" description="Polar residues" evidence="1">
    <location>
        <begin position="1011"/>
        <end position="1022"/>
    </location>
</feature>
<feature type="region of interest" description="Disordered" evidence="1">
    <location>
        <begin position="1010"/>
        <end position="1117"/>
    </location>
</feature>
<evidence type="ECO:0000313" key="4">
    <source>
        <dbReference type="Proteomes" id="UP000541610"/>
    </source>
</evidence>
<dbReference type="InterPro" id="IPR001584">
    <property type="entry name" value="Integrase_cat-core"/>
</dbReference>
<proteinExistence type="predicted"/>
<dbReference type="Gene3D" id="3.30.420.10">
    <property type="entry name" value="Ribonuclease H-like superfamily/Ribonuclease H"/>
    <property type="match status" value="1"/>
</dbReference>
<dbReference type="SUPFAM" id="SSF53098">
    <property type="entry name" value="Ribonuclease H-like"/>
    <property type="match status" value="1"/>
</dbReference>
<evidence type="ECO:0000313" key="3">
    <source>
        <dbReference type="EMBL" id="KAF4678738.1"/>
    </source>
</evidence>
<dbReference type="InterPro" id="IPR036397">
    <property type="entry name" value="RNaseH_sf"/>
</dbReference>
<dbReference type="EMBL" id="JABANP010000847">
    <property type="protein sequence ID" value="KAF4678738.1"/>
    <property type="molecule type" value="Genomic_DNA"/>
</dbReference>
<dbReference type="InterPro" id="IPR008042">
    <property type="entry name" value="Retrotrans_Pao"/>
</dbReference>
<dbReference type="AlphaFoldDB" id="A0A7J6N494"/>
<dbReference type="GO" id="GO:0003676">
    <property type="term" value="F:nucleic acid binding"/>
    <property type="evidence" value="ECO:0007669"/>
    <property type="project" value="InterPro"/>
</dbReference>
<dbReference type="InterPro" id="IPR050951">
    <property type="entry name" value="Retrovirus_Pol_polyprotein"/>
</dbReference>
<feature type="compositionally biased region" description="Low complexity" evidence="1">
    <location>
        <begin position="1033"/>
        <end position="1060"/>
    </location>
</feature>
<protein>
    <recommendedName>
        <fullName evidence="2">Integrase catalytic domain-containing protein</fullName>
    </recommendedName>
</protein>